<sequence length="414" mass="43628">MSSAKRIRAASATGSSNSPSPEPTPKAVRTSLPSDHSSSASPLLCTLPPTCNPPHNRPTPLASTAELESHYATYHAHVCEERGCACVFPDARLLELHQTECHDPLAAVRKDRGSSFTTAVVSDGILLTLPQFACHLVMCGRCFLTPKTRRLHLIQAHGYPKEYFFAVTNKGVGGLLKRWGEGASMVRAQWKARDITKSGDADSSDDGDGEAERASSQRRNVHVEAEADEAIIEGTISASGLNETGRQVSDSGVVEDTIDSLSGAMGSLSLVPSNVRFGRGTKRGGFNLGANGMNGGGAGNHIAMRGGHKVRGRGSSASVLPTANPAIYLRQAGTTHDVRIPGSMRGVLGAGSLRRGVRGYPATRAEVERIGTDITRENGNERATRGASSAGRAVKADRIKSYTRGRGGRPKGAA</sequence>
<feature type="compositionally biased region" description="Basic residues" evidence="1">
    <location>
        <begin position="401"/>
        <end position="414"/>
    </location>
</feature>
<dbReference type="PANTHER" id="PTHR21354:SF0">
    <property type="entry name" value="ZINC FINGER PROTEIN 511"/>
    <property type="match status" value="1"/>
</dbReference>
<feature type="compositionally biased region" description="Basic and acidic residues" evidence="1">
    <location>
        <begin position="210"/>
        <end position="221"/>
    </location>
</feature>
<feature type="region of interest" description="Disordered" evidence="1">
    <location>
        <begin position="376"/>
        <end position="414"/>
    </location>
</feature>
<dbReference type="OrthoDB" id="18440at2759"/>
<gene>
    <name evidence="3" type="ORF">FIBRA_07815</name>
</gene>
<feature type="region of interest" description="Disordered" evidence="1">
    <location>
        <begin position="1"/>
        <end position="41"/>
    </location>
</feature>
<dbReference type="SMART" id="SM00355">
    <property type="entry name" value="ZnF_C2H2"/>
    <property type="match status" value="2"/>
</dbReference>
<accession>J4I1F4</accession>
<feature type="domain" description="C2H2-type" evidence="2">
    <location>
        <begin position="134"/>
        <end position="157"/>
    </location>
</feature>
<reference evidence="3 4" key="1">
    <citation type="journal article" date="2012" name="Appl. Environ. Microbiol.">
        <title>Short-read sequencing for genomic analysis of the brown rot fungus Fibroporia radiculosa.</title>
        <authorList>
            <person name="Tang J.D."/>
            <person name="Perkins A.D."/>
            <person name="Sonstegard T.S."/>
            <person name="Schroeder S.G."/>
            <person name="Burgess S.C."/>
            <person name="Diehl S.V."/>
        </authorList>
    </citation>
    <scope>NUCLEOTIDE SEQUENCE [LARGE SCALE GENOMIC DNA]</scope>
    <source>
        <strain evidence="3 4">TFFH 294</strain>
    </source>
</reference>
<proteinExistence type="predicted"/>
<dbReference type="InterPro" id="IPR013087">
    <property type="entry name" value="Znf_C2H2_type"/>
</dbReference>
<evidence type="ECO:0000313" key="4">
    <source>
        <dbReference type="Proteomes" id="UP000006352"/>
    </source>
</evidence>
<evidence type="ECO:0000256" key="1">
    <source>
        <dbReference type="SAM" id="MobiDB-lite"/>
    </source>
</evidence>
<organism evidence="3 4">
    <name type="scientific">Fibroporia radiculosa</name>
    <dbReference type="NCBI Taxonomy" id="599839"/>
    <lineage>
        <taxon>Eukaryota</taxon>
        <taxon>Fungi</taxon>
        <taxon>Dikarya</taxon>
        <taxon>Basidiomycota</taxon>
        <taxon>Agaricomycotina</taxon>
        <taxon>Agaricomycetes</taxon>
        <taxon>Polyporales</taxon>
        <taxon>Fibroporiaceae</taxon>
        <taxon>Fibroporia</taxon>
    </lineage>
</organism>
<dbReference type="GeneID" id="24100498"/>
<dbReference type="PROSITE" id="PS00028">
    <property type="entry name" value="ZINC_FINGER_C2H2_1"/>
    <property type="match status" value="1"/>
</dbReference>
<dbReference type="AlphaFoldDB" id="J4I1F4"/>
<dbReference type="Proteomes" id="UP000006352">
    <property type="component" value="Unassembled WGS sequence"/>
</dbReference>
<dbReference type="InterPro" id="IPR039258">
    <property type="entry name" value="ZNF511"/>
</dbReference>
<name>J4I1F4_9APHY</name>
<feature type="compositionally biased region" description="Low complexity" evidence="1">
    <location>
        <begin position="31"/>
        <end position="41"/>
    </location>
</feature>
<dbReference type="InParanoid" id="J4I1F4"/>
<dbReference type="HOGENOM" id="CLU_055660_2_0_1"/>
<dbReference type="RefSeq" id="XP_012184870.1">
    <property type="nucleotide sequence ID" value="XM_012329480.1"/>
</dbReference>
<dbReference type="PANTHER" id="PTHR21354">
    <property type="entry name" value="ZINC FINGER PROTEIN 511"/>
    <property type="match status" value="1"/>
</dbReference>
<evidence type="ECO:0000313" key="3">
    <source>
        <dbReference type="EMBL" id="CCM05587.1"/>
    </source>
</evidence>
<feature type="region of interest" description="Disordered" evidence="1">
    <location>
        <begin position="195"/>
        <end position="221"/>
    </location>
</feature>
<dbReference type="EMBL" id="HE797196">
    <property type="protein sequence ID" value="CCM05587.1"/>
    <property type="molecule type" value="Genomic_DNA"/>
</dbReference>
<protein>
    <recommendedName>
        <fullName evidence="2">C2H2-type domain-containing protein</fullName>
    </recommendedName>
</protein>
<dbReference type="STRING" id="599839.J4I1F4"/>
<evidence type="ECO:0000259" key="2">
    <source>
        <dbReference type="PROSITE" id="PS00028"/>
    </source>
</evidence>
<keyword evidence="4" id="KW-1185">Reference proteome</keyword>